<evidence type="ECO:0000259" key="5">
    <source>
        <dbReference type="PROSITE" id="PS50893"/>
    </source>
</evidence>
<dbReference type="PROSITE" id="PS50893">
    <property type="entry name" value="ABC_TRANSPORTER_2"/>
    <property type="match status" value="2"/>
</dbReference>
<dbReference type="CDD" id="cd03221">
    <property type="entry name" value="ABCF_EF-3"/>
    <property type="match status" value="2"/>
</dbReference>
<dbReference type="InterPro" id="IPR027417">
    <property type="entry name" value="P-loop_NTPase"/>
</dbReference>
<name>A0A414G066_9ACTN</name>
<dbReference type="InterPro" id="IPR051309">
    <property type="entry name" value="ABCF_ATPase"/>
</dbReference>
<keyword evidence="1" id="KW-0547">Nucleotide-binding</keyword>
<feature type="region of interest" description="Disordered" evidence="4">
    <location>
        <begin position="518"/>
        <end position="559"/>
    </location>
</feature>
<gene>
    <name evidence="6" type="ORF">DW787_01895</name>
</gene>
<organism evidence="6 7">
    <name type="scientific">Collinsella intestinalis</name>
    <dbReference type="NCBI Taxonomy" id="147207"/>
    <lineage>
        <taxon>Bacteria</taxon>
        <taxon>Bacillati</taxon>
        <taxon>Actinomycetota</taxon>
        <taxon>Coriobacteriia</taxon>
        <taxon>Coriobacteriales</taxon>
        <taxon>Coriobacteriaceae</taxon>
        <taxon>Collinsella</taxon>
    </lineage>
</organism>
<dbReference type="Proteomes" id="UP000286050">
    <property type="component" value="Unassembled WGS sequence"/>
</dbReference>
<reference evidence="6 7" key="1">
    <citation type="submission" date="2018-08" db="EMBL/GenBank/DDBJ databases">
        <title>A genome reference for cultivated species of the human gut microbiota.</title>
        <authorList>
            <person name="Zou Y."/>
            <person name="Xue W."/>
            <person name="Luo G."/>
        </authorList>
    </citation>
    <scope>NUCLEOTIDE SEQUENCE [LARGE SCALE GENOMIC DNA]</scope>
    <source>
        <strain evidence="6 7">AM30-5LB</strain>
    </source>
</reference>
<dbReference type="PROSITE" id="PS00211">
    <property type="entry name" value="ABC_TRANSPORTER_1"/>
    <property type="match status" value="2"/>
</dbReference>
<dbReference type="EMBL" id="QSJI01000001">
    <property type="protein sequence ID" value="RHD57614.1"/>
    <property type="molecule type" value="Genomic_DNA"/>
</dbReference>
<feature type="compositionally biased region" description="Polar residues" evidence="4">
    <location>
        <begin position="536"/>
        <end position="555"/>
    </location>
</feature>
<dbReference type="GO" id="GO:0005524">
    <property type="term" value="F:ATP binding"/>
    <property type="evidence" value="ECO:0007669"/>
    <property type="project" value="UniProtKB-KW"/>
</dbReference>
<dbReference type="SUPFAM" id="SSF52540">
    <property type="entry name" value="P-loop containing nucleoside triphosphate hydrolases"/>
    <property type="match status" value="2"/>
</dbReference>
<keyword evidence="2 6" id="KW-0067">ATP-binding</keyword>
<dbReference type="PANTHER" id="PTHR42855">
    <property type="entry name" value="ABC TRANSPORTER ATP-BINDING SUBUNIT"/>
    <property type="match status" value="1"/>
</dbReference>
<dbReference type="GO" id="GO:0016887">
    <property type="term" value="F:ATP hydrolysis activity"/>
    <property type="evidence" value="ECO:0007669"/>
    <property type="project" value="InterPro"/>
</dbReference>
<evidence type="ECO:0000256" key="2">
    <source>
        <dbReference type="ARBA" id="ARBA00022840"/>
    </source>
</evidence>
<evidence type="ECO:0000313" key="6">
    <source>
        <dbReference type="EMBL" id="RHD57614.1"/>
    </source>
</evidence>
<dbReference type="Pfam" id="PF00005">
    <property type="entry name" value="ABC_tran"/>
    <property type="match status" value="2"/>
</dbReference>
<dbReference type="PANTHER" id="PTHR42855:SF1">
    <property type="entry name" value="ABC TRANSPORTER DOMAIN-CONTAINING PROTEIN"/>
    <property type="match status" value="1"/>
</dbReference>
<evidence type="ECO:0000313" key="7">
    <source>
        <dbReference type="Proteomes" id="UP000286050"/>
    </source>
</evidence>
<dbReference type="SMART" id="SM00382">
    <property type="entry name" value="AAA"/>
    <property type="match status" value="2"/>
</dbReference>
<proteinExistence type="predicted"/>
<accession>A0A414G066</accession>
<dbReference type="RefSeq" id="WP_118271376.1">
    <property type="nucleotide sequence ID" value="NZ_QSJI01000001.1"/>
</dbReference>
<dbReference type="InterPro" id="IPR003593">
    <property type="entry name" value="AAA+_ATPase"/>
</dbReference>
<dbReference type="AlphaFoldDB" id="A0A414G066"/>
<feature type="domain" description="ABC transporter" evidence="5">
    <location>
        <begin position="5"/>
        <end position="223"/>
    </location>
</feature>
<sequence length="628" mass="69131">MAILLGCDSVHLEFPTKLIAQDVTLGVNEGDRIGIVGKNGDGKSSLLGVLSGAVPPDAGRVTRRRDVTVGVLGQRDALDSASTVHRAVVGDLPEYEWAASPRVRQILDGLIADVPWEGLVGELSGGQRRRVDLARLLIGDYDVLMLDEPTNHLDMRTINWLAEHLKSRWQRGSGAMLVVTHDRWFLDEVCTSMWEVHDGRVDPFEGGYSAYILQRVERDRMAAVTEERRRNMARKELAWLSRGAQARSTKPKFRVEAARELIADVPPVRNELELKRLAVSRLGKQVIDVIDVDAGYENGAVEDGSGAPASPRPVLSDVTWLIGAGDRYGLLGENGAGKTTLLNVIQGKLSPRRGRVKIGSTVRFGVLSQQLDELKPVEDDTIREVLARGKRYVMVEGKETSPEKLLERLGFTQQQMWSRIKDLSGGQKRRLSLLLTILEEPNVLILDEPGNDLDTDMLALVEDLLDSWPGTLILVTHDRFLMERVTDQQWALIGGTLRHVPGGVDEYLRLTEGLSAGGSARPQAPGFNGGQGGDPNPSNAPQTGAQGPQNGLSNAERQRLKKEVASLERKMGTRRTKVEELERGMFDIDPTDFAALTAQQDAVAAARDELDELEMAWLEASERLETSI</sequence>
<comment type="caution">
    <text evidence="6">The sequence shown here is derived from an EMBL/GenBank/DDBJ whole genome shotgun (WGS) entry which is preliminary data.</text>
</comment>
<feature type="domain" description="ABC transporter" evidence="5">
    <location>
        <begin position="287"/>
        <end position="519"/>
    </location>
</feature>
<dbReference type="Gene3D" id="3.40.50.300">
    <property type="entry name" value="P-loop containing nucleotide triphosphate hydrolases"/>
    <property type="match status" value="2"/>
</dbReference>
<dbReference type="InterPro" id="IPR003439">
    <property type="entry name" value="ABC_transporter-like_ATP-bd"/>
</dbReference>
<feature type="coiled-coil region" evidence="3">
    <location>
        <begin position="596"/>
        <end position="623"/>
    </location>
</feature>
<evidence type="ECO:0000256" key="3">
    <source>
        <dbReference type="SAM" id="Coils"/>
    </source>
</evidence>
<keyword evidence="3" id="KW-0175">Coiled coil</keyword>
<protein>
    <submittedName>
        <fullName evidence="6">ABC transporter ATP-binding protein</fullName>
    </submittedName>
</protein>
<evidence type="ECO:0000256" key="1">
    <source>
        <dbReference type="ARBA" id="ARBA00022741"/>
    </source>
</evidence>
<evidence type="ECO:0000256" key="4">
    <source>
        <dbReference type="SAM" id="MobiDB-lite"/>
    </source>
</evidence>
<dbReference type="InterPro" id="IPR017871">
    <property type="entry name" value="ABC_transporter-like_CS"/>
</dbReference>